<dbReference type="SUPFAM" id="SSF52540">
    <property type="entry name" value="P-loop containing nucleoside triphosphate hydrolases"/>
    <property type="match status" value="1"/>
</dbReference>
<feature type="transmembrane region" description="Helical" evidence="8">
    <location>
        <begin position="152"/>
        <end position="177"/>
    </location>
</feature>
<keyword evidence="3 8" id="KW-0812">Transmembrane</keyword>
<dbReference type="PANTHER" id="PTHR24221:SF402">
    <property type="entry name" value="IRON-SULFUR CLUSTERS TRANSPORTER ABCB7, MITOCHONDRIAL"/>
    <property type="match status" value="1"/>
</dbReference>
<dbReference type="Proteomes" id="UP000199415">
    <property type="component" value="Unassembled WGS sequence"/>
</dbReference>
<dbReference type="Gene3D" id="3.40.50.300">
    <property type="entry name" value="P-loop containing nucleotide triphosphate hydrolases"/>
    <property type="match status" value="1"/>
</dbReference>
<dbReference type="InterPro" id="IPR011527">
    <property type="entry name" value="ABC1_TM_dom"/>
</dbReference>
<evidence type="ECO:0000313" key="11">
    <source>
        <dbReference type="EMBL" id="SDF44418.1"/>
    </source>
</evidence>
<dbReference type="GO" id="GO:0140359">
    <property type="term" value="F:ABC-type transporter activity"/>
    <property type="evidence" value="ECO:0007669"/>
    <property type="project" value="InterPro"/>
</dbReference>
<keyword evidence="6 8" id="KW-1133">Transmembrane helix</keyword>
<evidence type="ECO:0000259" key="9">
    <source>
        <dbReference type="PROSITE" id="PS50893"/>
    </source>
</evidence>
<name>A0A1G7L4J7_9PROT</name>
<dbReference type="PROSITE" id="PS50929">
    <property type="entry name" value="ABC_TM1F"/>
    <property type="match status" value="1"/>
</dbReference>
<evidence type="ECO:0000256" key="6">
    <source>
        <dbReference type="ARBA" id="ARBA00022989"/>
    </source>
</evidence>
<keyword evidence="7 8" id="KW-0472">Membrane</keyword>
<dbReference type="FunFam" id="3.40.50.300:FF:000186">
    <property type="entry name" value="ATP-binding cassette sub-family B member 7, mitochondrial"/>
    <property type="match status" value="1"/>
</dbReference>
<keyword evidence="4" id="KW-0547">Nucleotide-binding</keyword>
<feature type="transmembrane region" description="Helical" evidence="8">
    <location>
        <begin position="39"/>
        <end position="60"/>
    </location>
</feature>
<dbReference type="OrthoDB" id="5288404at2"/>
<feature type="domain" description="ABC transporter" evidence="9">
    <location>
        <begin position="360"/>
        <end position="594"/>
    </location>
</feature>
<dbReference type="SMART" id="SM00382">
    <property type="entry name" value="AAA"/>
    <property type="match status" value="1"/>
</dbReference>
<evidence type="ECO:0000256" key="2">
    <source>
        <dbReference type="ARBA" id="ARBA00022448"/>
    </source>
</evidence>
<dbReference type="SUPFAM" id="SSF90123">
    <property type="entry name" value="ABC transporter transmembrane region"/>
    <property type="match status" value="1"/>
</dbReference>
<feature type="transmembrane region" description="Helical" evidence="8">
    <location>
        <begin position="183"/>
        <end position="202"/>
    </location>
</feature>
<keyword evidence="12" id="KW-1185">Reference proteome</keyword>
<feature type="domain" description="ABC transmembrane type-1" evidence="10">
    <location>
        <begin position="40"/>
        <end position="326"/>
    </location>
</feature>
<evidence type="ECO:0000256" key="5">
    <source>
        <dbReference type="ARBA" id="ARBA00022840"/>
    </source>
</evidence>
<feature type="transmembrane region" description="Helical" evidence="8">
    <location>
        <begin position="72"/>
        <end position="89"/>
    </location>
</feature>
<dbReference type="Pfam" id="PF00664">
    <property type="entry name" value="ABC_membrane"/>
    <property type="match status" value="1"/>
</dbReference>
<evidence type="ECO:0000256" key="4">
    <source>
        <dbReference type="ARBA" id="ARBA00022741"/>
    </source>
</evidence>
<sequence>MRPTTADLHQVKMSRQLHVMRRLLPYLWPRHRRDLRLRVVVALVLMLAAKLTNVYVPILLKHATDALTADAVNLWAAVPLGLLLAYGGARAGARVFGEARDAVFARVAQDAVRRLGVTVFRHLHKLSLRFHLDRRTGGLSRAVERGTKGVEFLLTFVLFNAVPTVIEVALVSGILWWMFDWRFAAVTLVTIAAFVALTFRLTEWRIRFRRAMNTADGDAHSLAVDSLLNMETVKAFTNEDREARRYDRGMAAYADAATRSRMSLSALNAAQSGVLAVGITAIMTLAAVGVARGTMTVGDFVMVNAYLIQLAVPLNMLGTVYREIKQSLVDMEELFDLLDTPLEVVDAPDAAPLRVTDGRVSFDRVSFAYDERRPVLRDVSLSVPPGGRVAVVGTTGAGKSTLSRLLLRFYDVDAGAVTVDGQDVRAVTQESLRAAIGLVPQDTVLFNASIYDNIAYGRPDAPPEAVYAAARTARIDAFARGLPDGYDTLVGERGLKLSGGEKQRVAIARAVLKDPPIMVFDEATSALDTQTEQAIQADLAAAARGRTTLMIAHRLSTVADADEIVVLEAGQVAERGTHAQLLARGGIYARMWHRQQTAAEEAVTAAQ</sequence>
<dbReference type="PROSITE" id="PS50893">
    <property type="entry name" value="ABC_TRANSPORTER_2"/>
    <property type="match status" value="1"/>
</dbReference>
<dbReference type="InterPro" id="IPR027417">
    <property type="entry name" value="P-loop_NTPase"/>
</dbReference>
<organism evidence="11 12">
    <name type="scientific">Limimonas halophila</name>
    <dbReference type="NCBI Taxonomy" id="1082479"/>
    <lineage>
        <taxon>Bacteria</taxon>
        <taxon>Pseudomonadati</taxon>
        <taxon>Pseudomonadota</taxon>
        <taxon>Alphaproteobacteria</taxon>
        <taxon>Rhodospirillales</taxon>
        <taxon>Rhodovibrionaceae</taxon>
        <taxon>Limimonas</taxon>
    </lineage>
</organism>
<dbReference type="GO" id="GO:0005886">
    <property type="term" value="C:plasma membrane"/>
    <property type="evidence" value="ECO:0007669"/>
    <property type="project" value="UniProtKB-SubCell"/>
</dbReference>
<dbReference type="EMBL" id="FNCE01000001">
    <property type="protein sequence ID" value="SDF44418.1"/>
    <property type="molecule type" value="Genomic_DNA"/>
</dbReference>
<dbReference type="AlphaFoldDB" id="A0A1G7L4J7"/>
<dbReference type="InterPro" id="IPR036640">
    <property type="entry name" value="ABC1_TM_sf"/>
</dbReference>
<comment type="subcellular location">
    <subcellularLocation>
        <location evidence="1">Cell membrane</location>
        <topology evidence="1">Multi-pass membrane protein</topology>
    </subcellularLocation>
</comment>
<keyword evidence="2" id="KW-0813">Transport</keyword>
<dbReference type="Pfam" id="PF00005">
    <property type="entry name" value="ABC_tran"/>
    <property type="match status" value="1"/>
</dbReference>
<keyword evidence="5 11" id="KW-0067">ATP-binding</keyword>
<evidence type="ECO:0000256" key="8">
    <source>
        <dbReference type="SAM" id="Phobius"/>
    </source>
</evidence>
<dbReference type="InterPro" id="IPR003593">
    <property type="entry name" value="AAA+_ATPase"/>
</dbReference>
<dbReference type="CDD" id="cd18582">
    <property type="entry name" value="ABC_6TM_ATM1_ABCB7"/>
    <property type="match status" value="1"/>
</dbReference>
<proteinExistence type="predicted"/>
<dbReference type="PROSITE" id="PS00211">
    <property type="entry name" value="ABC_TRANSPORTER_1"/>
    <property type="match status" value="1"/>
</dbReference>
<dbReference type="InterPro" id="IPR017871">
    <property type="entry name" value="ABC_transporter-like_CS"/>
</dbReference>
<evidence type="ECO:0000256" key="3">
    <source>
        <dbReference type="ARBA" id="ARBA00022692"/>
    </source>
</evidence>
<reference evidence="11 12" key="1">
    <citation type="submission" date="2016-10" db="EMBL/GenBank/DDBJ databases">
        <authorList>
            <person name="de Groot N.N."/>
        </authorList>
    </citation>
    <scope>NUCLEOTIDE SEQUENCE [LARGE SCALE GENOMIC DNA]</scope>
    <source>
        <strain evidence="11 12">DSM 25584</strain>
    </source>
</reference>
<feature type="transmembrane region" description="Helical" evidence="8">
    <location>
        <begin position="269"/>
        <end position="291"/>
    </location>
</feature>
<evidence type="ECO:0000313" key="12">
    <source>
        <dbReference type="Proteomes" id="UP000199415"/>
    </source>
</evidence>
<gene>
    <name evidence="11" type="ORF">SAMN05216241_101115</name>
</gene>
<dbReference type="InterPro" id="IPR039421">
    <property type="entry name" value="Type_1_exporter"/>
</dbReference>
<dbReference type="RefSeq" id="WP_090018178.1">
    <property type="nucleotide sequence ID" value="NZ_FNCE01000001.1"/>
</dbReference>
<dbReference type="GO" id="GO:0005524">
    <property type="term" value="F:ATP binding"/>
    <property type="evidence" value="ECO:0007669"/>
    <property type="project" value="UniProtKB-KW"/>
</dbReference>
<dbReference type="STRING" id="1082479.SAMN05216241_101115"/>
<evidence type="ECO:0000259" key="10">
    <source>
        <dbReference type="PROSITE" id="PS50929"/>
    </source>
</evidence>
<dbReference type="GO" id="GO:0006879">
    <property type="term" value="P:intracellular iron ion homeostasis"/>
    <property type="evidence" value="ECO:0007669"/>
    <property type="project" value="TreeGrafter"/>
</dbReference>
<protein>
    <submittedName>
        <fullName evidence="11">ATP-binding cassette, subfamily B</fullName>
    </submittedName>
</protein>
<evidence type="ECO:0000256" key="1">
    <source>
        <dbReference type="ARBA" id="ARBA00004651"/>
    </source>
</evidence>
<dbReference type="PANTHER" id="PTHR24221">
    <property type="entry name" value="ATP-BINDING CASSETTE SUB-FAMILY B"/>
    <property type="match status" value="1"/>
</dbReference>
<accession>A0A1G7L4J7</accession>
<dbReference type="InterPro" id="IPR003439">
    <property type="entry name" value="ABC_transporter-like_ATP-bd"/>
</dbReference>
<dbReference type="Gene3D" id="1.20.1560.10">
    <property type="entry name" value="ABC transporter type 1, transmembrane domain"/>
    <property type="match status" value="1"/>
</dbReference>
<evidence type="ECO:0000256" key="7">
    <source>
        <dbReference type="ARBA" id="ARBA00023136"/>
    </source>
</evidence>
<dbReference type="GO" id="GO:0016887">
    <property type="term" value="F:ATP hydrolysis activity"/>
    <property type="evidence" value="ECO:0007669"/>
    <property type="project" value="InterPro"/>
</dbReference>